<evidence type="ECO:0000259" key="2">
    <source>
        <dbReference type="Pfam" id="PF22106"/>
    </source>
</evidence>
<gene>
    <name evidence="3" type="ORF">sS8_0993</name>
</gene>
<name>A0A250KMZ1_9GAMM</name>
<dbReference type="AlphaFoldDB" id="A0A250KMZ1"/>
<evidence type="ECO:0000313" key="3">
    <source>
        <dbReference type="EMBL" id="BBA32958.1"/>
    </source>
</evidence>
<proteinExistence type="predicted"/>
<dbReference type="InterPro" id="IPR054098">
    <property type="entry name" value="NGO1945-like_C"/>
</dbReference>
<dbReference type="Pfam" id="PF22106">
    <property type="entry name" value="NGO1945_C"/>
    <property type="match status" value="1"/>
</dbReference>
<dbReference type="EMBL" id="AP017928">
    <property type="protein sequence ID" value="BBA32958.1"/>
    <property type="molecule type" value="Genomic_DNA"/>
</dbReference>
<feature type="domain" description="NGO1945-like C-terminal" evidence="2">
    <location>
        <begin position="149"/>
        <end position="243"/>
    </location>
</feature>
<protein>
    <submittedName>
        <fullName evidence="3">Uncharacterized protein</fullName>
    </submittedName>
</protein>
<evidence type="ECO:0000313" key="4">
    <source>
        <dbReference type="Proteomes" id="UP000266313"/>
    </source>
</evidence>
<keyword evidence="4" id="KW-1185">Reference proteome</keyword>
<dbReference type="Gene3D" id="3.90.930.50">
    <property type="match status" value="1"/>
</dbReference>
<dbReference type="Gene3D" id="1.10.150.690">
    <property type="entry name" value="DUF2063"/>
    <property type="match status" value="1"/>
</dbReference>
<reference evidence="3 4" key="1">
    <citation type="submission" date="2016-12" db="EMBL/GenBank/DDBJ databases">
        <title>Genome sequencing of Methylocaldum marinum.</title>
        <authorList>
            <person name="Takeuchi M."/>
            <person name="Kamagata Y."/>
            <person name="Hiraoka S."/>
            <person name="Oshima K."/>
            <person name="Hattori M."/>
            <person name="Iwasaki W."/>
        </authorList>
    </citation>
    <scope>NUCLEOTIDE SEQUENCE [LARGE SCALE GENOMIC DNA]</scope>
    <source>
        <strain evidence="3 4">S8</strain>
    </source>
</reference>
<dbReference type="Pfam" id="PF09836">
    <property type="entry name" value="DUF2063"/>
    <property type="match status" value="1"/>
</dbReference>
<dbReference type="RefSeq" id="WP_119628649.1">
    <property type="nucleotide sequence ID" value="NZ_AP017928.1"/>
</dbReference>
<accession>A0A250KMZ1</accession>
<organism evidence="3 4">
    <name type="scientific">Methylocaldum marinum</name>
    <dbReference type="NCBI Taxonomy" id="1432792"/>
    <lineage>
        <taxon>Bacteria</taxon>
        <taxon>Pseudomonadati</taxon>
        <taxon>Pseudomonadota</taxon>
        <taxon>Gammaproteobacteria</taxon>
        <taxon>Methylococcales</taxon>
        <taxon>Methylococcaceae</taxon>
        <taxon>Methylocaldum</taxon>
    </lineage>
</organism>
<evidence type="ECO:0000259" key="1">
    <source>
        <dbReference type="Pfam" id="PF09836"/>
    </source>
</evidence>
<feature type="domain" description="Putative DNA-binding" evidence="1">
    <location>
        <begin position="10"/>
        <end position="96"/>
    </location>
</feature>
<dbReference type="Proteomes" id="UP000266313">
    <property type="component" value="Chromosome"/>
</dbReference>
<sequence>MAEKVPPFQQIQFAFAAYIRDPDHNPPPRGPAPERMKVYRELFFNNIENFLATGFPVTKSILNQNDWFALVQGFYATHRSNTPFFAEIGEQFLDYLQNEREPDSGDPPFLLELAHYEWAELALVVAEGEVPDPSANLITDPLGQTIHLSEVAWPLAYRFPVHRIGPDQQPSEPPEQATCLVVYRDMSDTVKFLEISPVTYRLLQILEDEGSVAAAECLKRLATEIGYSSQGLAEHGAEILRALAERGVIGAS</sequence>
<dbReference type="KEGG" id="mmai:sS8_0993"/>
<dbReference type="OrthoDB" id="4146344at2"/>
<dbReference type="InterPro" id="IPR044922">
    <property type="entry name" value="DUF2063_N_sf"/>
</dbReference>
<dbReference type="InterPro" id="IPR018640">
    <property type="entry name" value="DUF2063"/>
</dbReference>